<keyword evidence="3" id="KW-1185">Reference proteome</keyword>
<organism evidence="2 3">
    <name type="scientific">Cirrhinus molitorella</name>
    <name type="common">mud carp</name>
    <dbReference type="NCBI Taxonomy" id="172907"/>
    <lineage>
        <taxon>Eukaryota</taxon>
        <taxon>Metazoa</taxon>
        <taxon>Chordata</taxon>
        <taxon>Craniata</taxon>
        <taxon>Vertebrata</taxon>
        <taxon>Euteleostomi</taxon>
        <taxon>Actinopterygii</taxon>
        <taxon>Neopterygii</taxon>
        <taxon>Teleostei</taxon>
        <taxon>Ostariophysi</taxon>
        <taxon>Cypriniformes</taxon>
        <taxon>Cyprinidae</taxon>
        <taxon>Labeoninae</taxon>
        <taxon>Labeonini</taxon>
        <taxon>Cirrhinus</taxon>
    </lineage>
</organism>
<evidence type="ECO:0000256" key="1">
    <source>
        <dbReference type="SAM" id="MobiDB-lite"/>
    </source>
</evidence>
<dbReference type="AlphaFoldDB" id="A0AA88TYD7"/>
<comment type="caution">
    <text evidence="2">The sequence shown here is derived from an EMBL/GenBank/DDBJ whole genome shotgun (WGS) entry which is preliminary data.</text>
</comment>
<feature type="region of interest" description="Disordered" evidence="1">
    <location>
        <begin position="1"/>
        <end position="27"/>
    </location>
</feature>
<evidence type="ECO:0000313" key="2">
    <source>
        <dbReference type="EMBL" id="KAK2915639.1"/>
    </source>
</evidence>
<dbReference type="EMBL" id="JAUYZG010000001">
    <property type="protein sequence ID" value="KAK2915639.1"/>
    <property type="molecule type" value="Genomic_DNA"/>
</dbReference>
<sequence length="149" mass="16007">MLEKFNQKRKSESSENPPEARGYVHTPPVEESVAVHLCPAAAKTLGSDISLPSKPCRTTAHLANKAYAADAHGPAQRRDVRPEAATATATAPRLPGHLSSALGRALKKNRILPSAAGKCFCVEEGYGQRRSPRRDSRQPVSFQAVILTA</sequence>
<accession>A0AA88TYD7</accession>
<protein>
    <submittedName>
        <fullName evidence="2">Uncharacterized protein</fullName>
    </submittedName>
</protein>
<feature type="compositionally biased region" description="Basic and acidic residues" evidence="1">
    <location>
        <begin position="1"/>
        <end position="13"/>
    </location>
</feature>
<name>A0AA88TYD7_9TELE</name>
<dbReference type="Proteomes" id="UP001187343">
    <property type="component" value="Unassembled WGS sequence"/>
</dbReference>
<evidence type="ECO:0000313" key="3">
    <source>
        <dbReference type="Proteomes" id="UP001187343"/>
    </source>
</evidence>
<proteinExistence type="predicted"/>
<feature type="region of interest" description="Disordered" evidence="1">
    <location>
        <begin position="69"/>
        <end position="97"/>
    </location>
</feature>
<gene>
    <name evidence="2" type="ORF">Q8A67_000013</name>
</gene>
<reference evidence="2" key="1">
    <citation type="submission" date="2023-08" db="EMBL/GenBank/DDBJ databases">
        <title>Chromosome-level Genome Assembly of mud carp (Cirrhinus molitorella).</title>
        <authorList>
            <person name="Liu H."/>
        </authorList>
    </citation>
    <scope>NUCLEOTIDE SEQUENCE</scope>
    <source>
        <strain evidence="2">Prfri</strain>
        <tissue evidence="2">Muscle</tissue>
    </source>
</reference>